<dbReference type="GO" id="GO:0005737">
    <property type="term" value="C:cytoplasm"/>
    <property type="evidence" value="ECO:0007669"/>
    <property type="project" value="TreeGrafter"/>
</dbReference>
<evidence type="ECO:0000313" key="4">
    <source>
        <dbReference type="Proteomes" id="UP000559182"/>
    </source>
</evidence>
<dbReference type="RefSeq" id="WP_183322610.1">
    <property type="nucleotide sequence ID" value="NZ_JACHVQ010000004.1"/>
</dbReference>
<dbReference type="Pfam" id="PF01546">
    <property type="entry name" value="Peptidase_M20"/>
    <property type="match status" value="1"/>
</dbReference>
<keyword evidence="3" id="KW-0378">Hydrolase</keyword>
<dbReference type="PIRSF" id="PIRSF037226">
    <property type="entry name" value="Amidohydrolase_ACY1L2_prd"/>
    <property type="match status" value="1"/>
</dbReference>
<comment type="caution">
    <text evidence="3">The sequence shown here is derived from an EMBL/GenBank/DDBJ whole genome shotgun (WGS) entry which is preliminary data.</text>
</comment>
<dbReference type="GO" id="GO:0071713">
    <property type="term" value="F:para-aminobenzoyl-glutamate hydrolase activity"/>
    <property type="evidence" value="ECO:0007669"/>
    <property type="project" value="TreeGrafter"/>
</dbReference>
<dbReference type="AlphaFoldDB" id="A0A839NEV2"/>
<dbReference type="GO" id="GO:0016805">
    <property type="term" value="F:dipeptidase activity"/>
    <property type="evidence" value="ECO:0007669"/>
    <property type="project" value="InterPro"/>
</dbReference>
<organism evidence="3 4">
    <name type="scientific">Flexivirga oryzae</name>
    <dbReference type="NCBI Taxonomy" id="1794944"/>
    <lineage>
        <taxon>Bacteria</taxon>
        <taxon>Bacillati</taxon>
        <taxon>Actinomycetota</taxon>
        <taxon>Actinomycetes</taxon>
        <taxon>Micrococcales</taxon>
        <taxon>Dermacoccaceae</taxon>
        <taxon>Flexivirga</taxon>
    </lineage>
</organism>
<dbReference type="InterPro" id="IPR017144">
    <property type="entry name" value="Xaa-Arg_dipeptidase"/>
</dbReference>
<evidence type="ECO:0000313" key="3">
    <source>
        <dbReference type="EMBL" id="MBB2894166.1"/>
    </source>
</evidence>
<dbReference type="CDD" id="cd05672">
    <property type="entry name" value="M20_ACY1L2-like"/>
    <property type="match status" value="1"/>
</dbReference>
<dbReference type="Proteomes" id="UP000559182">
    <property type="component" value="Unassembled WGS sequence"/>
</dbReference>
<dbReference type="PANTHER" id="PTHR30575:SF0">
    <property type="entry name" value="XAA-ARG DIPEPTIDASE"/>
    <property type="match status" value="1"/>
</dbReference>
<dbReference type="SUPFAM" id="SSF53187">
    <property type="entry name" value="Zn-dependent exopeptidases"/>
    <property type="match status" value="1"/>
</dbReference>
<dbReference type="InterPro" id="IPR002933">
    <property type="entry name" value="Peptidase_M20"/>
</dbReference>
<reference evidence="3 4" key="1">
    <citation type="submission" date="2020-08" db="EMBL/GenBank/DDBJ databases">
        <title>Sequencing the genomes of 1000 actinobacteria strains.</title>
        <authorList>
            <person name="Klenk H.-P."/>
        </authorList>
    </citation>
    <scope>NUCLEOTIDE SEQUENCE [LARGE SCALE GENOMIC DNA]</scope>
    <source>
        <strain evidence="3 4">DSM 105369</strain>
    </source>
</reference>
<name>A0A839NEV2_9MICO</name>
<dbReference type="Gene3D" id="3.30.70.360">
    <property type="match status" value="1"/>
</dbReference>
<dbReference type="FunFam" id="3.30.70.360:FF:000004">
    <property type="entry name" value="Peptidase M20 domain-containing protein 2"/>
    <property type="match status" value="1"/>
</dbReference>
<feature type="domain" description="Peptidase M20 dimerisation" evidence="2">
    <location>
        <begin position="171"/>
        <end position="260"/>
    </location>
</feature>
<dbReference type="GO" id="GO:0046657">
    <property type="term" value="P:folic acid catabolic process"/>
    <property type="evidence" value="ECO:0007669"/>
    <property type="project" value="TreeGrafter"/>
</dbReference>
<proteinExistence type="inferred from homology"/>
<comment type="similarity">
    <text evidence="1">Belongs to the peptidase M20A family.</text>
</comment>
<dbReference type="InterPro" id="IPR052030">
    <property type="entry name" value="Peptidase_M20/M20A_hydrolases"/>
</dbReference>
<dbReference type="PANTHER" id="PTHR30575">
    <property type="entry name" value="PEPTIDASE M20"/>
    <property type="match status" value="1"/>
</dbReference>
<gene>
    <name evidence="3" type="ORF">FHU39_004202</name>
</gene>
<protein>
    <recommendedName>
        <fullName evidence="1">Peptidase M20 domain-containing protein 2</fullName>
    </recommendedName>
</protein>
<evidence type="ECO:0000256" key="1">
    <source>
        <dbReference type="PIRNR" id="PIRNR037226"/>
    </source>
</evidence>
<dbReference type="InterPro" id="IPR017439">
    <property type="entry name" value="Amidohydrolase"/>
</dbReference>
<sequence>MSDPKFVAAEAISRRKAQLVELSERIHATPELGWQEHLASGWVADALADAGFTVERPYLGLDTALRAGFGSGPHTVGLCAEYDALPGLGHACGHNLISAMTVGAALALAAVADEVGLTVVVYGTPAEEGLGGKCELLDRGAFTELDLAMMAHPAPEDDPDPAALAVSHSRISYRGKAAHAAGAPQEGVNAADAFTIAQTAIGLLRQQLPASVRVHGVVTNAGEAPNAIAEHTEGRWYVRAETLEELHRTEERVWKCFEAGALATGCTLEITPESQPYSEMRTDQRTLALYTANLEKLGRVIPDGPGTMSRASTDFANVSQVVDAIHPYIGIGSLPAVNHQKEFAAACVGPTAERALLDGATALAWTAIDRFARSN</sequence>
<dbReference type="NCBIfam" id="TIGR01891">
    <property type="entry name" value="amidohydrolases"/>
    <property type="match status" value="1"/>
</dbReference>
<dbReference type="Pfam" id="PF07687">
    <property type="entry name" value="M20_dimer"/>
    <property type="match status" value="1"/>
</dbReference>
<dbReference type="SUPFAM" id="SSF55031">
    <property type="entry name" value="Bacterial exopeptidase dimerisation domain"/>
    <property type="match status" value="1"/>
</dbReference>
<keyword evidence="4" id="KW-1185">Reference proteome</keyword>
<evidence type="ECO:0000259" key="2">
    <source>
        <dbReference type="Pfam" id="PF07687"/>
    </source>
</evidence>
<dbReference type="InterPro" id="IPR036264">
    <property type="entry name" value="Bact_exopeptidase_dim_dom"/>
</dbReference>
<accession>A0A839NEV2</accession>
<dbReference type="Gene3D" id="3.40.630.10">
    <property type="entry name" value="Zn peptidases"/>
    <property type="match status" value="1"/>
</dbReference>
<dbReference type="InterPro" id="IPR011650">
    <property type="entry name" value="Peptidase_M20_dimer"/>
</dbReference>
<dbReference type="EMBL" id="JACHVQ010000004">
    <property type="protein sequence ID" value="MBB2894166.1"/>
    <property type="molecule type" value="Genomic_DNA"/>
</dbReference>